<organism evidence="2 3">
    <name type="scientific">Necator americanus</name>
    <name type="common">Human hookworm</name>
    <dbReference type="NCBI Taxonomy" id="51031"/>
    <lineage>
        <taxon>Eukaryota</taxon>
        <taxon>Metazoa</taxon>
        <taxon>Ecdysozoa</taxon>
        <taxon>Nematoda</taxon>
        <taxon>Chromadorea</taxon>
        <taxon>Rhabditida</taxon>
        <taxon>Rhabditina</taxon>
        <taxon>Rhabditomorpha</taxon>
        <taxon>Strongyloidea</taxon>
        <taxon>Ancylostomatidae</taxon>
        <taxon>Bunostominae</taxon>
        <taxon>Necator</taxon>
    </lineage>
</organism>
<comment type="caution">
    <text evidence="2">The sequence shown here is derived from an EMBL/GenBank/DDBJ whole genome shotgun (WGS) entry which is preliminary data.</text>
</comment>
<accession>A0ABR1CGB9</accession>
<proteinExistence type="predicted"/>
<evidence type="ECO:0000313" key="2">
    <source>
        <dbReference type="EMBL" id="KAK6737499.1"/>
    </source>
</evidence>
<feature type="signal peptide" evidence="1">
    <location>
        <begin position="1"/>
        <end position="22"/>
    </location>
</feature>
<gene>
    <name evidence="2" type="primary">Necator_chrII.g7710</name>
    <name evidence="2" type="ORF">RB195_019916</name>
</gene>
<keyword evidence="3" id="KW-1185">Reference proteome</keyword>
<protein>
    <submittedName>
        <fullName evidence="2">Uncharacterized protein</fullName>
    </submittedName>
</protein>
<evidence type="ECO:0000313" key="3">
    <source>
        <dbReference type="Proteomes" id="UP001303046"/>
    </source>
</evidence>
<dbReference type="EMBL" id="JAVFWL010000002">
    <property type="protein sequence ID" value="KAK6737499.1"/>
    <property type="molecule type" value="Genomic_DNA"/>
</dbReference>
<sequence length="68" mass="7812">MFNWFIYITIFSFVLFFALCNAETIDMAELERIFRLNPSARARFQEIFGADGLSGVDSARLSNLQRLG</sequence>
<reference evidence="2 3" key="1">
    <citation type="submission" date="2023-08" db="EMBL/GenBank/DDBJ databases">
        <title>A Necator americanus chromosomal reference genome.</title>
        <authorList>
            <person name="Ilik V."/>
            <person name="Petrzelkova K.J."/>
            <person name="Pardy F."/>
            <person name="Fuh T."/>
            <person name="Niatou-Singa F.S."/>
            <person name="Gouil Q."/>
            <person name="Baker L."/>
            <person name="Ritchie M.E."/>
            <person name="Jex A.R."/>
            <person name="Gazzola D."/>
            <person name="Li H."/>
            <person name="Toshio Fujiwara R."/>
            <person name="Zhan B."/>
            <person name="Aroian R.V."/>
            <person name="Pafco B."/>
            <person name="Schwarz E.M."/>
        </authorList>
    </citation>
    <scope>NUCLEOTIDE SEQUENCE [LARGE SCALE GENOMIC DNA]</scope>
    <source>
        <strain evidence="2 3">Aroian</strain>
        <tissue evidence="2">Whole animal</tissue>
    </source>
</reference>
<keyword evidence="1" id="KW-0732">Signal</keyword>
<feature type="chain" id="PRO_5045792549" evidence="1">
    <location>
        <begin position="23"/>
        <end position="68"/>
    </location>
</feature>
<name>A0ABR1CGB9_NECAM</name>
<dbReference type="Proteomes" id="UP001303046">
    <property type="component" value="Unassembled WGS sequence"/>
</dbReference>
<evidence type="ECO:0000256" key="1">
    <source>
        <dbReference type="SAM" id="SignalP"/>
    </source>
</evidence>